<dbReference type="Proteomes" id="UP000887574">
    <property type="component" value="Unplaced"/>
</dbReference>
<keyword evidence="2" id="KW-1185">Reference proteome</keyword>
<sequence length="145" mass="16437">MKLNLLFQLRQKNFVRTDLEKPQVSSPVPSPFSLQPTKERVPSEIEVLESPTQSTKQTARPLPKARLQVVAPQLLPVEKPVPPKQPHTEVKRKSLQPTKELQPTAQSLKRPNKKQGLLFTSSSESEEYEMSKPVMKFLTPIFLTG</sequence>
<organism evidence="2 3">
    <name type="scientific">Ditylenchus dipsaci</name>
    <dbReference type="NCBI Taxonomy" id="166011"/>
    <lineage>
        <taxon>Eukaryota</taxon>
        <taxon>Metazoa</taxon>
        <taxon>Ecdysozoa</taxon>
        <taxon>Nematoda</taxon>
        <taxon>Chromadorea</taxon>
        <taxon>Rhabditida</taxon>
        <taxon>Tylenchina</taxon>
        <taxon>Tylenchomorpha</taxon>
        <taxon>Sphaerularioidea</taxon>
        <taxon>Anguinidae</taxon>
        <taxon>Anguininae</taxon>
        <taxon>Ditylenchus</taxon>
    </lineage>
</organism>
<evidence type="ECO:0000256" key="1">
    <source>
        <dbReference type="SAM" id="MobiDB-lite"/>
    </source>
</evidence>
<feature type="compositionally biased region" description="Low complexity" evidence="1">
    <location>
        <begin position="22"/>
        <end position="36"/>
    </location>
</feature>
<proteinExistence type="predicted"/>
<accession>A0A915ESE6</accession>
<protein>
    <submittedName>
        <fullName evidence="3">Uncharacterized protein</fullName>
    </submittedName>
</protein>
<dbReference type="WBParaSite" id="jg93">
    <property type="protein sequence ID" value="jg93"/>
    <property type="gene ID" value="jg93"/>
</dbReference>
<feature type="region of interest" description="Disordered" evidence="1">
    <location>
        <begin position="20"/>
        <end position="62"/>
    </location>
</feature>
<reference evidence="3" key="1">
    <citation type="submission" date="2022-11" db="UniProtKB">
        <authorList>
            <consortium name="WormBaseParasite"/>
        </authorList>
    </citation>
    <scope>IDENTIFICATION</scope>
</reference>
<feature type="region of interest" description="Disordered" evidence="1">
    <location>
        <begin position="76"/>
        <end position="125"/>
    </location>
</feature>
<evidence type="ECO:0000313" key="3">
    <source>
        <dbReference type="WBParaSite" id="jg93"/>
    </source>
</evidence>
<evidence type="ECO:0000313" key="2">
    <source>
        <dbReference type="Proteomes" id="UP000887574"/>
    </source>
</evidence>
<name>A0A915ESE6_9BILA</name>
<feature type="compositionally biased region" description="Polar residues" evidence="1">
    <location>
        <begin position="95"/>
        <end position="109"/>
    </location>
</feature>
<dbReference type="AlphaFoldDB" id="A0A915ESE6"/>